<evidence type="ECO:0000313" key="8">
    <source>
        <dbReference type="Proteomes" id="UP000234327"/>
    </source>
</evidence>
<evidence type="ECO:0000313" key="4">
    <source>
        <dbReference type="EMBL" id="SMX76518.1"/>
    </source>
</evidence>
<dbReference type="Proteomes" id="UP000234525">
    <property type="component" value="Unassembled WGS sequence"/>
</dbReference>
<organism evidence="5 6">
    <name type="scientific">Brevibacterium aurantiacum</name>
    <dbReference type="NCBI Taxonomy" id="273384"/>
    <lineage>
        <taxon>Bacteria</taxon>
        <taxon>Bacillati</taxon>
        <taxon>Actinomycetota</taxon>
        <taxon>Actinomycetes</taxon>
        <taxon>Micrococcales</taxon>
        <taxon>Brevibacteriaceae</taxon>
        <taxon>Brevibacterium</taxon>
    </lineage>
</organism>
<reference evidence="6 9" key="1">
    <citation type="submission" date="2017-03" db="EMBL/GenBank/DDBJ databases">
        <authorList>
            <person name="Monnet C."/>
        </authorList>
    </citation>
    <scope>NUCLEOTIDE SEQUENCE [LARGE SCALE GENOMIC DNA]</scope>
    <source>
        <strain evidence="9">ATCC 9175</strain>
        <strain evidence="6">CNRZ 920</strain>
    </source>
</reference>
<keyword evidence="9" id="KW-1185">Reference proteome</keyword>
<gene>
    <name evidence="3" type="ORF">BAUR9175_00611</name>
    <name evidence="5" type="ORF">BAUR920_03585</name>
    <name evidence="2" type="ORF">BAURA63_00041</name>
    <name evidence="4" type="ORF">BAURA86_00737</name>
</gene>
<evidence type="ECO:0000256" key="1">
    <source>
        <dbReference type="SAM" id="MobiDB-lite"/>
    </source>
</evidence>
<dbReference type="Proteomes" id="UP000234300">
    <property type="component" value="Unassembled WGS sequence"/>
</dbReference>
<dbReference type="AlphaFoldDB" id="A0A2H1KUQ3"/>
<reference evidence="7 8" key="2">
    <citation type="submission" date="2017-03" db="EMBL/GenBank/DDBJ databases">
        <authorList>
            <person name="Afonso C.L."/>
            <person name="Miller P.J."/>
            <person name="Scott M.A."/>
            <person name="Spackman E."/>
            <person name="Goraichik I."/>
            <person name="Dimitrov K.M."/>
            <person name="Suarez D.L."/>
            <person name="Swayne D.E."/>
        </authorList>
    </citation>
    <scope>NUCLEOTIDE SEQUENCE [LARGE SCALE GENOMIC DNA]</scope>
    <source>
        <strain evidence="2">6</strain>
        <strain evidence="8">6(3)</strain>
        <strain evidence="4">8</strain>
        <strain evidence="7">8(6)</strain>
        <strain evidence="3">ATCC 9175</strain>
        <strain evidence="5">CNRZ 920</strain>
    </source>
</reference>
<evidence type="ECO:0000313" key="5">
    <source>
        <dbReference type="EMBL" id="SMY02952.1"/>
    </source>
</evidence>
<dbReference type="EMBL" id="FXZI01000002">
    <property type="protein sequence ID" value="SMX76518.1"/>
    <property type="molecule type" value="Genomic_DNA"/>
</dbReference>
<evidence type="ECO:0000313" key="2">
    <source>
        <dbReference type="EMBL" id="SMX62492.1"/>
    </source>
</evidence>
<dbReference type="Proteomes" id="UP000234327">
    <property type="component" value="Unassembled WGS sequence"/>
</dbReference>
<name>A0A2H1KUQ3_BREAU</name>
<evidence type="ECO:0000313" key="6">
    <source>
        <dbReference type="Proteomes" id="UP000234289"/>
    </source>
</evidence>
<dbReference type="Proteomes" id="UP000234289">
    <property type="component" value="Unassembled WGS sequence"/>
</dbReference>
<dbReference type="EMBL" id="FXYZ01000001">
    <property type="protein sequence ID" value="SMX62492.1"/>
    <property type="molecule type" value="Genomic_DNA"/>
</dbReference>
<dbReference type="EMBL" id="FXZG01000042">
    <property type="protein sequence ID" value="SMY02952.1"/>
    <property type="molecule type" value="Genomic_DNA"/>
</dbReference>
<sequence length="64" mass="7400">MTHCEMSDDDLETPSEGEHETAEQKEARLEAVLRKYRATLRNEAETEAGGFSADYYRSQKPPHW</sequence>
<evidence type="ECO:0000313" key="3">
    <source>
        <dbReference type="EMBL" id="SMX67768.1"/>
    </source>
</evidence>
<feature type="compositionally biased region" description="Basic and acidic residues" evidence="1">
    <location>
        <begin position="16"/>
        <end position="25"/>
    </location>
</feature>
<feature type="region of interest" description="Disordered" evidence="1">
    <location>
        <begin position="1"/>
        <end position="25"/>
    </location>
</feature>
<protein>
    <submittedName>
        <fullName evidence="5">Uncharacterized protein</fullName>
    </submittedName>
</protein>
<proteinExistence type="predicted"/>
<accession>A0A2H1KUQ3</accession>
<evidence type="ECO:0000313" key="7">
    <source>
        <dbReference type="Proteomes" id="UP000234300"/>
    </source>
</evidence>
<dbReference type="EMBL" id="FXZB01000003">
    <property type="protein sequence ID" value="SMX67768.1"/>
    <property type="molecule type" value="Genomic_DNA"/>
</dbReference>
<evidence type="ECO:0000313" key="9">
    <source>
        <dbReference type="Proteomes" id="UP000234525"/>
    </source>
</evidence>